<dbReference type="InterPro" id="IPR052293">
    <property type="entry name" value="SRRP"/>
</dbReference>
<dbReference type="InParanoid" id="A8WJX3"/>
<dbReference type="EMBL" id="HE601470">
    <property type="protein sequence ID" value="CAP20766.1"/>
    <property type="molecule type" value="Genomic_DNA"/>
</dbReference>
<protein>
    <submittedName>
        <fullName evidence="1">Protein CBG24071</fullName>
    </submittedName>
</protein>
<keyword evidence="2" id="KW-1185">Reference proteome</keyword>
<dbReference type="PANTHER" id="PTHR12239:SF41">
    <property type="entry name" value="MEMBRANE ASSOCIATED PROTEIN, PUTATIVE-RELATED"/>
    <property type="match status" value="1"/>
</dbReference>
<dbReference type="Proteomes" id="UP000008549">
    <property type="component" value="Unassembled WGS sequence"/>
</dbReference>
<dbReference type="eggNOG" id="ENOG502QSUG">
    <property type="taxonomic scope" value="Eukaryota"/>
</dbReference>
<evidence type="ECO:0000313" key="1">
    <source>
        <dbReference type="EMBL" id="CAP20766.1"/>
    </source>
</evidence>
<dbReference type="KEGG" id="cbr:CBG_24071"/>
<dbReference type="RefSeq" id="XP_002648063.1">
    <property type="nucleotide sequence ID" value="XM_002648017.1"/>
</dbReference>
<dbReference type="PANTHER" id="PTHR12239">
    <property type="entry name" value="PROTEIN CBG20215-RELATED"/>
    <property type="match status" value="1"/>
</dbReference>
<organism evidence="1 2">
    <name type="scientific">Caenorhabditis briggsae</name>
    <dbReference type="NCBI Taxonomy" id="6238"/>
    <lineage>
        <taxon>Eukaryota</taxon>
        <taxon>Metazoa</taxon>
        <taxon>Ecdysozoa</taxon>
        <taxon>Nematoda</taxon>
        <taxon>Chromadorea</taxon>
        <taxon>Rhabditida</taxon>
        <taxon>Rhabditina</taxon>
        <taxon>Rhabditomorpha</taxon>
        <taxon>Rhabditoidea</taxon>
        <taxon>Rhabditidae</taxon>
        <taxon>Peloderinae</taxon>
        <taxon>Caenorhabditis</taxon>
    </lineage>
</organism>
<dbReference type="HOGENOM" id="CLU_1103611_0_0_1"/>
<sequence length="252" mass="28816">MVWKISEFLRLLNCLDFSESQNLRNSETQNLRNSETQNLRISVSQNLRISESQNLRISESQKLRNSESQNLRISESQNLRISESQNLRISESQNLRISETQNPRISESQNLRISESQNLKYNYKDSLTTALEQLEKLRPIYKFGLKQLELLDPTKTSQMQAADDFIGDATSTQTPITQPPTNGGQMEMPNSTSNLNQTNQSTNAESDFIINVGSNADPIVPIPSSGRNIVIMIDIFRESEILRFRDSEILRF</sequence>
<dbReference type="GeneID" id="8590065"/>
<dbReference type="CTD" id="8590065"/>
<name>A8WJX3_CAEBR</name>
<proteinExistence type="predicted"/>
<reference evidence="1 2" key="1">
    <citation type="journal article" date="2003" name="PLoS Biol.">
        <title>The genome sequence of Caenorhabditis briggsae: a platform for comparative genomics.</title>
        <authorList>
            <person name="Stein L.D."/>
            <person name="Bao Z."/>
            <person name="Blasiar D."/>
            <person name="Blumenthal T."/>
            <person name="Brent M.R."/>
            <person name="Chen N."/>
            <person name="Chinwalla A."/>
            <person name="Clarke L."/>
            <person name="Clee C."/>
            <person name="Coghlan A."/>
            <person name="Coulson A."/>
            <person name="D'Eustachio P."/>
            <person name="Fitch D.H."/>
            <person name="Fulton L.A."/>
            <person name="Fulton R.E."/>
            <person name="Griffiths-Jones S."/>
            <person name="Harris T.W."/>
            <person name="Hillier L.W."/>
            <person name="Kamath R."/>
            <person name="Kuwabara P.E."/>
            <person name="Mardis E.R."/>
            <person name="Marra M.A."/>
            <person name="Miner T.L."/>
            <person name="Minx P."/>
            <person name="Mullikin J.C."/>
            <person name="Plumb R.W."/>
            <person name="Rogers J."/>
            <person name="Schein J.E."/>
            <person name="Sohrmann M."/>
            <person name="Spieth J."/>
            <person name="Stajich J.E."/>
            <person name="Wei C."/>
            <person name="Willey D."/>
            <person name="Wilson R.K."/>
            <person name="Durbin R."/>
            <person name="Waterston R.H."/>
        </authorList>
    </citation>
    <scope>NUCLEOTIDE SEQUENCE [LARGE SCALE GENOMIC DNA]</scope>
    <source>
        <strain evidence="1 2">AF16</strain>
    </source>
</reference>
<accession>A8WJX3</accession>
<dbReference type="AlphaFoldDB" id="A8WJX3"/>
<reference evidence="1 2" key="2">
    <citation type="journal article" date="2011" name="PLoS Genet.">
        <title>Caenorhabditis briggsae recombinant inbred line genotypes reveal inter-strain incompatibility and the evolution of recombination.</title>
        <authorList>
            <person name="Ross J.A."/>
            <person name="Koboldt D.C."/>
            <person name="Staisch J.E."/>
            <person name="Chamberlin H.M."/>
            <person name="Gupta B.P."/>
            <person name="Miller R.D."/>
            <person name="Baird S.E."/>
            <person name="Haag E.S."/>
        </authorList>
    </citation>
    <scope>NUCLEOTIDE SEQUENCE [LARGE SCALE GENOMIC DNA]</scope>
    <source>
        <strain evidence="1 2">AF16</strain>
    </source>
</reference>
<evidence type="ECO:0000313" key="2">
    <source>
        <dbReference type="Proteomes" id="UP000008549"/>
    </source>
</evidence>
<gene>
    <name evidence="1" type="ORF">CBG24071</name>
    <name evidence="1" type="ORF">CBG_24071</name>
</gene>